<gene>
    <name evidence="2" type="ORF">TRAPUB_6912</name>
</gene>
<accession>A0A1M2W6Q4</accession>
<keyword evidence="3" id="KW-1185">Reference proteome</keyword>
<organism evidence="2 3">
    <name type="scientific">Trametes pubescens</name>
    <name type="common">White-rot fungus</name>
    <dbReference type="NCBI Taxonomy" id="154538"/>
    <lineage>
        <taxon>Eukaryota</taxon>
        <taxon>Fungi</taxon>
        <taxon>Dikarya</taxon>
        <taxon>Basidiomycota</taxon>
        <taxon>Agaricomycotina</taxon>
        <taxon>Agaricomycetes</taxon>
        <taxon>Polyporales</taxon>
        <taxon>Polyporaceae</taxon>
        <taxon>Trametes</taxon>
    </lineage>
</organism>
<evidence type="ECO:0000256" key="1">
    <source>
        <dbReference type="SAM" id="MobiDB-lite"/>
    </source>
</evidence>
<feature type="region of interest" description="Disordered" evidence="1">
    <location>
        <begin position="64"/>
        <end position="83"/>
    </location>
</feature>
<feature type="region of interest" description="Disordered" evidence="1">
    <location>
        <begin position="1"/>
        <end position="22"/>
    </location>
</feature>
<feature type="compositionally biased region" description="Basic and acidic residues" evidence="1">
    <location>
        <begin position="1"/>
        <end position="20"/>
    </location>
</feature>
<sequence length="83" mass="9321">MAKTENQLRDRAQVRPKMDHPVLASSHGFREACAPYKGPPEIFQWCIASRAPRFLPSWVAQPISEAESVPQSASRPQRRLHGG</sequence>
<dbReference type="EMBL" id="MNAD01000152">
    <property type="protein sequence ID" value="OJT15529.1"/>
    <property type="molecule type" value="Genomic_DNA"/>
</dbReference>
<protein>
    <submittedName>
        <fullName evidence="2">Uncharacterized protein</fullName>
    </submittedName>
</protein>
<proteinExistence type="predicted"/>
<reference evidence="2 3" key="1">
    <citation type="submission" date="2016-10" db="EMBL/GenBank/DDBJ databases">
        <title>Genome sequence of the basidiomycete white-rot fungus Trametes pubescens.</title>
        <authorList>
            <person name="Makela M.R."/>
            <person name="Granchi Z."/>
            <person name="Peng M."/>
            <person name="De Vries R.P."/>
            <person name="Grigoriev I."/>
            <person name="Riley R."/>
            <person name="Hilden K."/>
        </authorList>
    </citation>
    <scope>NUCLEOTIDE SEQUENCE [LARGE SCALE GENOMIC DNA]</scope>
    <source>
        <strain evidence="2 3">FBCC735</strain>
    </source>
</reference>
<dbReference type="AlphaFoldDB" id="A0A1M2W6Q4"/>
<dbReference type="Proteomes" id="UP000184267">
    <property type="component" value="Unassembled WGS sequence"/>
</dbReference>
<comment type="caution">
    <text evidence="2">The sequence shown here is derived from an EMBL/GenBank/DDBJ whole genome shotgun (WGS) entry which is preliminary data.</text>
</comment>
<evidence type="ECO:0000313" key="3">
    <source>
        <dbReference type="Proteomes" id="UP000184267"/>
    </source>
</evidence>
<evidence type="ECO:0000313" key="2">
    <source>
        <dbReference type="EMBL" id="OJT15529.1"/>
    </source>
</evidence>
<name>A0A1M2W6Q4_TRAPU</name>